<dbReference type="Proteomes" id="UP000295621">
    <property type="component" value="Unassembled WGS sequence"/>
</dbReference>
<dbReference type="PROSITE" id="PS51000">
    <property type="entry name" value="HTH_DEOR_2"/>
    <property type="match status" value="1"/>
</dbReference>
<dbReference type="SUPFAM" id="SSF100950">
    <property type="entry name" value="NagB/RpiA/CoA transferase-like"/>
    <property type="match status" value="1"/>
</dbReference>
<dbReference type="Pfam" id="PF00455">
    <property type="entry name" value="DeoRC"/>
    <property type="match status" value="1"/>
</dbReference>
<feature type="domain" description="HTH deoR-type" evidence="3">
    <location>
        <begin position="8"/>
        <end position="63"/>
    </location>
</feature>
<comment type="caution">
    <text evidence="4">The sequence shown here is derived from an EMBL/GenBank/DDBJ whole genome shotgun (WGS) entry which is preliminary data.</text>
</comment>
<reference evidence="4 5" key="1">
    <citation type="submission" date="2019-02" db="EMBL/GenBank/DDBJ databases">
        <title>Draft genome sequences of novel Actinobacteria.</title>
        <authorList>
            <person name="Sahin N."/>
            <person name="Ay H."/>
            <person name="Saygin H."/>
        </authorList>
    </citation>
    <scope>NUCLEOTIDE SEQUENCE [LARGE SCALE GENOMIC DNA]</scope>
    <source>
        <strain evidence="4 5">KC603</strain>
    </source>
</reference>
<dbReference type="GO" id="GO:0003700">
    <property type="term" value="F:DNA-binding transcription factor activity"/>
    <property type="evidence" value="ECO:0007669"/>
    <property type="project" value="InterPro"/>
</dbReference>
<name>A0A4R4RHF0_9ACTN</name>
<dbReference type="InterPro" id="IPR036390">
    <property type="entry name" value="WH_DNA-bd_sf"/>
</dbReference>
<dbReference type="Pfam" id="PF08220">
    <property type="entry name" value="HTH_DeoR"/>
    <property type="match status" value="1"/>
</dbReference>
<dbReference type="RefSeq" id="WP_131985699.1">
    <property type="nucleotide sequence ID" value="NZ_SMKL01000050.1"/>
</dbReference>
<evidence type="ECO:0000256" key="2">
    <source>
        <dbReference type="ARBA" id="ARBA00023163"/>
    </source>
</evidence>
<evidence type="ECO:0000313" key="5">
    <source>
        <dbReference type="Proteomes" id="UP000295621"/>
    </source>
</evidence>
<keyword evidence="1" id="KW-0805">Transcription regulation</keyword>
<dbReference type="InterPro" id="IPR014036">
    <property type="entry name" value="DeoR-like_C"/>
</dbReference>
<keyword evidence="5" id="KW-1185">Reference proteome</keyword>
<dbReference type="InterPro" id="IPR050313">
    <property type="entry name" value="Carb_Metab_HTH_regulators"/>
</dbReference>
<gene>
    <name evidence="4" type="ORF">E1212_20035</name>
</gene>
<accession>A0A4R4RHF0</accession>
<dbReference type="AlphaFoldDB" id="A0A4R4RHF0"/>
<evidence type="ECO:0000259" key="3">
    <source>
        <dbReference type="PROSITE" id="PS51000"/>
    </source>
</evidence>
<dbReference type="InterPro" id="IPR001034">
    <property type="entry name" value="DeoR_HTH"/>
</dbReference>
<dbReference type="SMART" id="SM00420">
    <property type="entry name" value="HTH_DEOR"/>
    <property type="match status" value="1"/>
</dbReference>
<protein>
    <submittedName>
        <fullName evidence="4">DeoR/GlpR transcriptional regulator</fullName>
    </submittedName>
</protein>
<dbReference type="EMBL" id="SMKL01000050">
    <property type="protein sequence ID" value="TDC48780.1"/>
    <property type="molecule type" value="Genomic_DNA"/>
</dbReference>
<keyword evidence="2" id="KW-0804">Transcription</keyword>
<evidence type="ECO:0000313" key="4">
    <source>
        <dbReference type="EMBL" id="TDC48780.1"/>
    </source>
</evidence>
<dbReference type="PANTHER" id="PTHR30363">
    <property type="entry name" value="HTH-TYPE TRANSCRIPTIONAL REGULATOR SRLR-RELATED"/>
    <property type="match status" value="1"/>
</dbReference>
<dbReference type="InterPro" id="IPR037171">
    <property type="entry name" value="NagB/RpiA_transferase-like"/>
</dbReference>
<dbReference type="SMART" id="SM01134">
    <property type="entry name" value="DeoRC"/>
    <property type="match status" value="1"/>
</dbReference>
<organism evidence="4 5">
    <name type="scientific">Jiangella ureilytica</name>
    <dbReference type="NCBI Taxonomy" id="2530374"/>
    <lineage>
        <taxon>Bacteria</taxon>
        <taxon>Bacillati</taxon>
        <taxon>Actinomycetota</taxon>
        <taxon>Actinomycetes</taxon>
        <taxon>Jiangellales</taxon>
        <taxon>Jiangellaceae</taxon>
        <taxon>Jiangella</taxon>
    </lineage>
</organism>
<dbReference type="PRINTS" id="PR00037">
    <property type="entry name" value="HTHLACR"/>
</dbReference>
<dbReference type="PANTHER" id="PTHR30363:SF44">
    <property type="entry name" value="AGA OPERON TRANSCRIPTIONAL REPRESSOR-RELATED"/>
    <property type="match status" value="1"/>
</dbReference>
<proteinExistence type="predicted"/>
<evidence type="ECO:0000256" key="1">
    <source>
        <dbReference type="ARBA" id="ARBA00023015"/>
    </source>
</evidence>
<dbReference type="Gene3D" id="3.40.50.1360">
    <property type="match status" value="1"/>
</dbReference>
<dbReference type="SUPFAM" id="SSF46785">
    <property type="entry name" value="Winged helix' DNA-binding domain"/>
    <property type="match status" value="1"/>
</dbReference>
<dbReference type="OrthoDB" id="7688673at2"/>
<sequence length="265" mass="28675">MTTDRLNARERRRAIVDLAWTDGRAGVGQLALHFGVTESTIRRDLALLTSEGRLARTYGGAMAHGHAPETPLGQRSREAFRQKQAIAAWAAEQIGPDETVLLDAGTTTGQLARELRDRDRLTVVTIGLTVLNELAEADGVEVLCLGGRLRHISQGLVGPFAEAALERITADRAFLGADAVTVEHGICEANLDQTRLKEMMMARAGRVYVLADASKLGRRPFHAWARMPATWTLVTDDGAPLDEVERFRAAGVDVIVTSTEVAAAT</sequence>